<dbReference type="GO" id="GO:0000056">
    <property type="term" value="P:ribosomal small subunit export from nucleus"/>
    <property type="evidence" value="ECO:0007669"/>
    <property type="project" value="InterPro"/>
</dbReference>
<dbReference type="GeneID" id="108679298"/>
<evidence type="ECO:0000256" key="1">
    <source>
        <dbReference type="ARBA" id="ARBA00004567"/>
    </source>
</evidence>
<protein>
    <submittedName>
        <fullName evidence="10">Nucleoporin 88</fullName>
    </submittedName>
</protein>
<dbReference type="CTD" id="41562"/>
<name>A0A8B7PDN7_HYAAZ</name>
<dbReference type="KEGG" id="hazt:108679298"/>
<dbReference type="GO" id="GO:0017056">
    <property type="term" value="F:structural constituent of nuclear pore"/>
    <property type="evidence" value="ECO:0007669"/>
    <property type="project" value="InterPro"/>
</dbReference>
<evidence type="ECO:0000256" key="7">
    <source>
        <dbReference type="ARBA" id="ARBA00023242"/>
    </source>
</evidence>
<dbReference type="AlphaFoldDB" id="A0A8B7PDN7"/>
<feature type="coiled-coil region" evidence="8">
    <location>
        <begin position="576"/>
        <end position="603"/>
    </location>
</feature>
<dbReference type="InterPro" id="IPR019321">
    <property type="entry name" value="Nucleoporin_Nup88"/>
</dbReference>
<dbReference type="SUPFAM" id="SSF50978">
    <property type="entry name" value="WD40 repeat-like"/>
    <property type="match status" value="1"/>
</dbReference>
<accession>A0A8B7PDN7</accession>
<evidence type="ECO:0000256" key="8">
    <source>
        <dbReference type="SAM" id="Coils"/>
    </source>
</evidence>
<dbReference type="GO" id="GO:0005643">
    <property type="term" value="C:nuclear pore"/>
    <property type="evidence" value="ECO:0007669"/>
    <property type="project" value="UniProtKB-SubCell"/>
</dbReference>
<evidence type="ECO:0000256" key="3">
    <source>
        <dbReference type="ARBA" id="ARBA00022816"/>
    </source>
</evidence>
<evidence type="ECO:0000313" key="9">
    <source>
        <dbReference type="Proteomes" id="UP000694843"/>
    </source>
</evidence>
<dbReference type="InterPro" id="IPR037700">
    <property type="entry name" value="NUP88/NUP82"/>
</dbReference>
<dbReference type="OMA" id="AYSCPIH"/>
<reference evidence="10" key="1">
    <citation type="submission" date="2025-08" db="UniProtKB">
        <authorList>
            <consortium name="RefSeq"/>
        </authorList>
    </citation>
    <scope>IDENTIFICATION</scope>
    <source>
        <tissue evidence="10">Whole organism</tissue>
    </source>
</reference>
<organism evidence="9 10">
    <name type="scientific">Hyalella azteca</name>
    <name type="common">Amphipod</name>
    <dbReference type="NCBI Taxonomy" id="294128"/>
    <lineage>
        <taxon>Eukaryota</taxon>
        <taxon>Metazoa</taxon>
        <taxon>Ecdysozoa</taxon>
        <taxon>Arthropoda</taxon>
        <taxon>Crustacea</taxon>
        <taxon>Multicrustacea</taxon>
        <taxon>Malacostraca</taxon>
        <taxon>Eumalacostraca</taxon>
        <taxon>Peracarida</taxon>
        <taxon>Amphipoda</taxon>
        <taxon>Senticaudata</taxon>
        <taxon>Talitrida</taxon>
        <taxon>Talitroidea</taxon>
        <taxon>Hyalellidae</taxon>
        <taxon>Hyalella</taxon>
    </lineage>
</organism>
<evidence type="ECO:0000256" key="5">
    <source>
        <dbReference type="ARBA" id="ARBA00023010"/>
    </source>
</evidence>
<dbReference type="PANTHER" id="PTHR13257">
    <property type="entry name" value="NUCLEOPORIN NUP84-RELATED"/>
    <property type="match status" value="1"/>
</dbReference>
<evidence type="ECO:0000313" key="10">
    <source>
        <dbReference type="RefSeq" id="XP_018023386.2"/>
    </source>
</evidence>
<keyword evidence="4" id="KW-0653">Protein transport</keyword>
<gene>
    <name evidence="10" type="primary">LOC108679298</name>
</gene>
<dbReference type="RefSeq" id="XP_018023386.2">
    <property type="nucleotide sequence ID" value="XM_018167897.2"/>
</dbReference>
<dbReference type="PANTHER" id="PTHR13257:SF0">
    <property type="entry name" value="NUCLEAR PORE COMPLEX PROTEIN NUP88"/>
    <property type="match status" value="1"/>
</dbReference>
<keyword evidence="7" id="KW-0539">Nucleus</keyword>
<dbReference type="OrthoDB" id="341482at2759"/>
<dbReference type="InterPro" id="IPR036322">
    <property type="entry name" value="WD40_repeat_dom_sf"/>
</dbReference>
<dbReference type="Pfam" id="PF10168">
    <property type="entry name" value="Nup88"/>
    <property type="match status" value="1"/>
</dbReference>
<keyword evidence="8" id="KW-0175">Coiled coil</keyword>
<proteinExistence type="predicted"/>
<keyword evidence="9" id="KW-1185">Reference proteome</keyword>
<dbReference type="GO" id="GO:0006606">
    <property type="term" value="P:protein import into nucleus"/>
    <property type="evidence" value="ECO:0007669"/>
    <property type="project" value="TreeGrafter"/>
</dbReference>
<keyword evidence="5" id="KW-0811">Translocation</keyword>
<dbReference type="GO" id="GO:0006406">
    <property type="term" value="P:mRNA export from nucleus"/>
    <property type="evidence" value="ECO:0007669"/>
    <property type="project" value="TreeGrafter"/>
</dbReference>
<keyword evidence="2" id="KW-0813">Transport</keyword>
<keyword evidence="3" id="KW-0509">mRNA transport</keyword>
<sequence>MSVSSDLRNLSICKKLSENVKESLCVGPNQCCLAAVVDDNILVWSQEDCCLYAQHLQQQDSVLQTLSLTRPPLWSVQSIHVNKQGTGVLLVGRRGVGVVDLPQRWGKHHTFDGGRENITCRTEYIAERFLVCHQRIDVVAACWHPGSPNGNHVVMLASDHYLRVYSLRGRDVPEQALAVSVPRPDSVFSSHAAPAKYGSSALGEEAVDFTIGAPVVTDGVKKSGDVGDSEKKDDAADFLWPVYVLYANGDVYHTYLSLHHKLRSRTVSGPLVLLPPREDNYALEWCSVCCVGEGGVGSVLVLATTGGRVFHCVVMPPKDEPDVPVTSGSHDELKLTQGLSRLSVSSPSVSLYVYECVDLQLSLCPDQLLAPRPLMLCTHDSFTNRYLVLHSAGVHLVTVSLVDSMRRFVMSSHAAPDDELGGECCVEHLVCTLALPSAALVPVTACAVWCPGPSALSPRGVGGCEVLVLLLTGALLSVRLPALLPLLPLPPLLAAVESKAPGRGSVESLETAVRRCLQRGSSQPLLASSSARPLDPVEALDLTNKTLHKLRANYLVPQNTAANLINHRVRVLFDLQRALVSQLNDLTQELQTLQQNTVRLQILQQEAKDRQDSIFRRLDAVCATTLRRLPGLSSGERWMLKELQSMQEQMPELRDDLQHLHTKLQWHETIAQVAGDPILPAKLNSD</sequence>
<comment type="subcellular location">
    <subcellularLocation>
        <location evidence="1">Nucleus</location>
        <location evidence="1">Nuclear pore complex</location>
    </subcellularLocation>
</comment>
<evidence type="ECO:0000256" key="4">
    <source>
        <dbReference type="ARBA" id="ARBA00022927"/>
    </source>
</evidence>
<evidence type="ECO:0000256" key="6">
    <source>
        <dbReference type="ARBA" id="ARBA00023132"/>
    </source>
</evidence>
<dbReference type="Proteomes" id="UP000694843">
    <property type="component" value="Unplaced"/>
</dbReference>
<keyword evidence="6" id="KW-0906">Nuclear pore complex</keyword>
<dbReference type="GO" id="GO:0000055">
    <property type="term" value="P:ribosomal large subunit export from nucleus"/>
    <property type="evidence" value="ECO:0007669"/>
    <property type="project" value="InterPro"/>
</dbReference>
<evidence type="ECO:0000256" key="2">
    <source>
        <dbReference type="ARBA" id="ARBA00022448"/>
    </source>
</evidence>